<dbReference type="OrthoDB" id="381074at2759"/>
<gene>
    <name evidence="3" type="ORF">PGO_020050</name>
</gene>
<evidence type="ECO:0000313" key="4">
    <source>
        <dbReference type="Proteomes" id="UP000195521"/>
    </source>
</evidence>
<feature type="transmembrane region" description="Helical" evidence="2">
    <location>
        <begin position="319"/>
        <end position="337"/>
    </location>
</feature>
<feature type="region of interest" description="Disordered" evidence="1">
    <location>
        <begin position="1"/>
        <end position="21"/>
    </location>
</feature>
<dbReference type="Pfam" id="PF05795">
    <property type="entry name" value="Plasmodium_Vir"/>
    <property type="match status" value="1"/>
</dbReference>
<proteinExistence type="predicted"/>
<keyword evidence="2" id="KW-0472">Membrane</keyword>
<dbReference type="AlphaFoldDB" id="A0A1Y1J956"/>
<evidence type="ECO:0000256" key="2">
    <source>
        <dbReference type="SAM" id="Phobius"/>
    </source>
</evidence>
<dbReference type="GeneID" id="39745736"/>
<dbReference type="EMBL" id="BDQF01000002">
    <property type="protein sequence ID" value="GAW79036.1"/>
    <property type="molecule type" value="Genomic_DNA"/>
</dbReference>
<protein>
    <submittedName>
        <fullName evidence="3">Variable surface protein</fullName>
    </submittedName>
</protein>
<evidence type="ECO:0000256" key="1">
    <source>
        <dbReference type="SAM" id="MobiDB-lite"/>
    </source>
</evidence>
<accession>A0A1Y1J956</accession>
<keyword evidence="2" id="KW-0812">Transmembrane</keyword>
<name>A0A1Y1J956_PLAGO</name>
<organism evidence="3 4">
    <name type="scientific">Plasmodium gonderi</name>
    <dbReference type="NCBI Taxonomy" id="77519"/>
    <lineage>
        <taxon>Eukaryota</taxon>
        <taxon>Sar</taxon>
        <taxon>Alveolata</taxon>
        <taxon>Apicomplexa</taxon>
        <taxon>Aconoidasida</taxon>
        <taxon>Haemosporida</taxon>
        <taxon>Plasmodiidae</taxon>
        <taxon>Plasmodium</taxon>
        <taxon>Plasmodium (Plasmodium)</taxon>
    </lineage>
</organism>
<keyword evidence="4" id="KW-1185">Reference proteome</keyword>
<sequence>MTPASEPKKASLPTPELDPPRIDFEHLPSYKFYESLKEEVNEDIISEYYSEFEDSIEKYNWVNDLLKKLIRNLSLVHSEEDKTGEFDKKHCFDLNYWLYEQVFSKLKENGKLGDVKSLISKFQDVWKKAVDKDFKEKKFACYPDEKLYSNMSYLQELKDLFDFFEDFKSLRKEILDDTFSACTKYCEYLRQRIPVYYTWRDSCLVKDYACKRYIDDYMKYRPSSLTFYLSFKVLLSYHKHPCLSDVYRIFVKAKAKPKRNDSLYKDLMYKSESENSDGNSFSAKAEDALPGSPLYIKSNSDSLVLYYTWKRIRFTYEKIFPYVLLFLGTLLIAYIVYKVNTKFTPLGRSMLRTRAKVRKRIKPYIDYDDIMLLSDSDESLISSSTDESYTVMYSSQ</sequence>
<reference evidence="4" key="1">
    <citation type="submission" date="2017-04" db="EMBL/GenBank/DDBJ databases">
        <title>Plasmodium gonderi genome.</title>
        <authorList>
            <person name="Arisue N."/>
            <person name="Honma H."/>
            <person name="Kawai S."/>
            <person name="Tougan T."/>
            <person name="Tanabe K."/>
            <person name="Horii T."/>
        </authorList>
    </citation>
    <scope>NUCLEOTIDE SEQUENCE [LARGE SCALE GENOMIC DNA]</scope>
    <source>
        <strain evidence="4">ATCC 30045</strain>
    </source>
</reference>
<dbReference type="InterPro" id="IPR008780">
    <property type="entry name" value="Plasmodium_Vir"/>
</dbReference>
<dbReference type="RefSeq" id="XP_028541625.1">
    <property type="nucleotide sequence ID" value="XM_028685824.1"/>
</dbReference>
<dbReference type="Proteomes" id="UP000195521">
    <property type="component" value="Unassembled WGS sequence"/>
</dbReference>
<evidence type="ECO:0000313" key="3">
    <source>
        <dbReference type="EMBL" id="GAW79036.1"/>
    </source>
</evidence>
<comment type="caution">
    <text evidence="3">The sequence shown here is derived from an EMBL/GenBank/DDBJ whole genome shotgun (WGS) entry which is preliminary data.</text>
</comment>
<keyword evidence="2" id="KW-1133">Transmembrane helix</keyword>